<dbReference type="EMBL" id="SZPQ01000064">
    <property type="protein sequence ID" value="TKI02664.1"/>
    <property type="molecule type" value="Genomic_DNA"/>
</dbReference>
<reference evidence="1 2" key="1">
    <citation type="submission" date="2019-04" db="EMBL/GenBank/DDBJ databases">
        <authorList>
            <person name="Li M."/>
            <person name="Gao C."/>
        </authorList>
    </citation>
    <scope>NUCLEOTIDE SEQUENCE [LARGE SCALE GENOMIC DNA]</scope>
    <source>
        <strain evidence="1 2">BGMRC 2031</strain>
    </source>
</reference>
<proteinExistence type="predicted"/>
<dbReference type="RefSeq" id="WP_136992886.1">
    <property type="nucleotide sequence ID" value="NZ_SZPQ01000064.1"/>
</dbReference>
<dbReference type="Pfam" id="PF05939">
    <property type="entry name" value="Phage_min_tail"/>
    <property type="match status" value="1"/>
</dbReference>
<evidence type="ECO:0000313" key="1">
    <source>
        <dbReference type="EMBL" id="TKI02664.1"/>
    </source>
</evidence>
<gene>
    <name evidence="1" type="ORF">FCN80_24200</name>
</gene>
<name>A0ABY2SFC6_9HYPH</name>
<organism evidence="1 2">
    <name type="scientific">Martelella alba</name>
    <dbReference type="NCBI Taxonomy" id="2590451"/>
    <lineage>
        <taxon>Bacteria</taxon>
        <taxon>Pseudomonadati</taxon>
        <taxon>Pseudomonadota</taxon>
        <taxon>Alphaproteobacteria</taxon>
        <taxon>Hyphomicrobiales</taxon>
        <taxon>Aurantimonadaceae</taxon>
        <taxon>Martelella</taxon>
    </lineage>
</organism>
<accession>A0ABY2SFC6</accession>
<evidence type="ECO:0000313" key="2">
    <source>
        <dbReference type="Proteomes" id="UP000305202"/>
    </source>
</evidence>
<dbReference type="Proteomes" id="UP000305202">
    <property type="component" value="Unassembled WGS sequence"/>
</dbReference>
<keyword evidence="2" id="KW-1185">Reference proteome</keyword>
<protein>
    <submittedName>
        <fullName evidence="1">Phage tail protein</fullName>
    </submittedName>
</protein>
<sequence length="111" mass="12676">MIRTFNFSPRVNPTGDLTPAVREIQLGDGYTQRSGDGINSEAQSWALTFVGTWDYISPILQFIRDHRGYTAFQWRNPLFEMGLYCCKQYQATPLGNNNFSLTATFITAYHP</sequence>
<comment type="caution">
    <text evidence="1">The sequence shown here is derived from an EMBL/GenBank/DDBJ whole genome shotgun (WGS) entry which is preliminary data.</text>
</comment>
<dbReference type="InterPro" id="IPR010265">
    <property type="entry name" value="Phage_lambda_TipM"/>
</dbReference>